<evidence type="ECO:0000259" key="8">
    <source>
        <dbReference type="PROSITE" id="PS50950"/>
    </source>
</evidence>
<sequence length="481" mass="54707">MVLKCVVFGCTNRKDRDKHLQFYRLPAVVVNQGEDCENLSSERRREWLASLGQKFENRNMGNIRICSAHFIGGEKARLYDKGNPNWVPTVNVGHRENVLKQTMAVNRYNRLHNRQKRKAEEKIVIVEEGLALENKENATSTTEFGTQTDLTTSMLKSMGNELQALRTENQSLKEQLSKYTNKMSQVDLEGDNEKVKFFTGISSFAILISLYNFIEQHLPPRTSLDKFRMFMLTLMRLRLNLSVQFLAYEFSISPASVSRIITSVINVMYIRTKPFVFWPDRETLKMTMPMQFKQHCGSRCAVIIDCFEVFIERPSNLKARAETWSSYKHHNTAKFLLGITPQGTVSFLSRAWGGRVSDKHITENSGILDNLLPGDLILADRGFNIQESVGSVCAELKIPAFTRGKSQLSAVDVETTRKIANVRIHVERVIGMVRQKYTILGSTLPINLFISKDDQGTTMVDKIAHVCCSLANLSESVVDFN</sequence>
<protein>
    <submittedName>
        <fullName evidence="10">Uncharacterized protein LOC100375462</fullName>
    </submittedName>
</protein>
<keyword evidence="3 6" id="KW-0863">Zinc-finger</keyword>
<dbReference type="SUPFAM" id="SSF57716">
    <property type="entry name" value="Glucocorticoid receptor-like (DNA-binding domain)"/>
    <property type="match status" value="1"/>
</dbReference>
<organism evidence="9 10">
    <name type="scientific">Saccoglossus kowalevskii</name>
    <name type="common">Acorn worm</name>
    <dbReference type="NCBI Taxonomy" id="10224"/>
    <lineage>
        <taxon>Eukaryota</taxon>
        <taxon>Metazoa</taxon>
        <taxon>Hemichordata</taxon>
        <taxon>Enteropneusta</taxon>
        <taxon>Harrimaniidae</taxon>
        <taxon>Saccoglossus</taxon>
    </lineage>
</organism>
<dbReference type="Pfam" id="PF13613">
    <property type="entry name" value="HTH_Tnp_4"/>
    <property type="match status" value="1"/>
</dbReference>
<dbReference type="Pfam" id="PF05485">
    <property type="entry name" value="THAP"/>
    <property type="match status" value="1"/>
</dbReference>
<keyword evidence="4" id="KW-0862">Zinc</keyword>
<dbReference type="InterPro" id="IPR006612">
    <property type="entry name" value="THAP_Znf"/>
</dbReference>
<evidence type="ECO:0000256" key="2">
    <source>
        <dbReference type="ARBA" id="ARBA00022723"/>
    </source>
</evidence>
<dbReference type="InterPro" id="IPR027806">
    <property type="entry name" value="HARBI1_dom"/>
</dbReference>
<evidence type="ECO:0000256" key="4">
    <source>
        <dbReference type="ARBA" id="ARBA00022833"/>
    </source>
</evidence>
<dbReference type="PROSITE" id="PS50950">
    <property type="entry name" value="ZF_THAP"/>
    <property type="match status" value="1"/>
</dbReference>
<keyword evidence="7" id="KW-0175">Coiled coil</keyword>
<dbReference type="SMART" id="SM00980">
    <property type="entry name" value="THAP"/>
    <property type="match status" value="1"/>
</dbReference>
<feature type="coiled-coil region" evidence="7">
    <location>
        <begin position="155"/>
        <end position="189"/>
    </location>
</feature>
<dbReference type="Pfam" id="PF13359">
    <property type="entry name" value="DDE_Tnp_4"/>
    <property type="match status" value="1"/>
</dbReference>
<evidence type="ECO:0000313" key="10">
    <source>
        <dbReference type="RefSeq" id="XP_002732168.1"/>
    </source>
</evidence>
<dbReference type="PANTHER" id="PTHR23080">
    <property type="entry name" value="THAP DOMAIN PROTEIN"/>
    <property type="match status" value="1"/>
</dbReference>
<keyword evidence="2" id="KW-0479">Metal-binding</keyword>
<gene>
    <name evidence="10" type="primary">LOC100375462</name>
</gene>
<evidence type="ECO:0000313" key="9">
    <source>
        <dbReference type="Proteomes" id="UP000694865"/>
    </source>
</evidence>
<dbReference type="GeneID" id="100375462"/>
<evidence type="ECO:0000256" key="7">
    <source>
        <dbReference type="SAM" id="Coils"/>
    </source>
</evidence>
<feature type="domain" description="THAP-type" evidence="8">
    <location>
        <begin position="1"/>
        <end position="91"/>
    </location>
</feature>
<keyword evidence="5 6" id="KW-0238">DNA-binding</keyword>
<keyword evidence="9" id="KW-1185">Reference proteome</keyword>
<proteinExistence type="predicted"/>
<reference evidence="10" key="1">
    <citation type="submission" date="2025-08" db="UniProtKB">
        <authorList>
            <consortium name="RefSeq"/>
        </authorList>
    </citation>
    <scope>IDENTIFICATION</scope>
    <source>
        <tissue evidence="10">Testes</tissue>
    </source>
</reference>
<dbReference type="Proteomes" id="UP000694865">
    <property type="component" value="Unplaced"/>
</dbReference>
<evidence type="ECO:0000256" key="3">
    <source>
        <dbReference type="ARBA" id="ARBA00022771"/>
    </source>
</evidence>
<accession>A0ABM0GKX3</accession>
<dbReference type="InterPro" id="IPR027805">
    <property type="entry name" value="Transposase_HTH_dom"/>
</dbReference>
<evidence type="ECO:0000256" key="1">
    <source>
        <dbReference type="ARBA" id="ARBA00001968"/>
    </source>
</evidence>
<evidence type="ECO:0000256" key="6">
    <source>
        <dbReference type="PROSITE-ProRule" id="PRU00309"/>
    </source>
</evidence>
<evidence type="ECO:0000256" key="5">
    <source>
        <dbReference type="ARBA" id="ARBA00023125"/>
    </source>
</evidence>
<dbReference type="RefSeq" id="XP_002732168.1">
    <property type="nucleotide sequence ID" value="XM_002732122.2"/>
</dbReference>
<comment type="cofactor">
    <cofactor evidence="1">
        <name>a divalent metal cation</name>
        <dbReference type="ChEBI" id="CHEBI:60240"/>
    </cofactor>
</comment>
<name>A0ABM0GKX3_SACKO</name>